<sequence length="650" mass="73027">MAKMDHVRHLAGAEIHGKEGFDVLVRKLGWSFNHHVDSPATFEDFQKGFHSHSLQPLISYLVNETHHPAVVSALLALKWHFTAAEDDDGRGINQTRGLACELVAWRYVTHLNQKETIDALCLELPTKKARTASAVSSSRPYVGNDLPGANGETERTPLLDEAPMDQQSDVDDDESMRFEYMFAGLNALEIAAVADAKKFLSQNVIQRFIDGLWKGDIVFWETLSTHSTKQAKMYNQQRSDPFCRLRVPRYLKLFEVAFFGAFLAIYYALLIQKPNDYISASEILLYVWLAAFAYNELGEFKDAGTALYSTDFWALWDIGIIVTGVAFFVIRTLGLAKHNDALTEVAFDVLSVEALFLVPRICSLLSLHPYFGTLLPCLKEMTKDFVKFLGLVAILYLGFDTCFSFLARGTYSFSQMNWILIKVFFGSSYLGFDVAEKISPVLGPPLMFIFVCLTNILLITSLISLLSNSLSKVIEHAREEYLFVYAVYVLEASTSNRLTYFLPPLNLVPLLLRPLRLVVPAESLRKARIVILKATHWPFVALILGYERGQAYWQQHGRGTTAQRGSNVSAALLRRPTPVGALQRPLLAAGTRSLPGRVHVNPRRPSPVATCERRESLERAMAGLREQMDQLSTVMAQTQAAMEEHERTTT</sequence>
<feature type="transmembrane region" description="Helical" evidence="3">
    <location>
        <begin position="447"/>
        <end position="466"/>
    </location>
</feature>
<feature type="transmembrane region" description="Helical" evidence="3">
    <location>
        <begin position="388"/>
        <end position="407"/>
    </location>
</feature>
<dbReference type="InterPro" id="IPR052971">
    <property type="entry name" value="TRP_calcium_channel"/>
</dbReference>
<keyword evidence="3" id="KW-0812">Transmembrane</keyword>
<keyword evidence="6" id="KW-1185">Reference proteome</keyword>
<dbReference type="AlphaFoldDB" id="A0AAQ3MCZ3"/>
<dbReference type="InterPro" id="IPR056336">
    <property type="entry name" value="YVC1_C"/>
</dbReference>
<feature type="transmembrane region" description="Helical" evidence="3">
    <location>
        <begin position="314"/>
        <end position="333"/>
    </location>
</feature>
<evidence type="ECO:0000256" key="1">
    <source>
        <dbReference type="SAM" id="Coils"/>
    </source>
</evidence>
<name>A0AAQ3MCZ3_9PEZI</name>
<proteinExistence type="predicted"/>
<keyword evidence="3" id="KW-0472">Membrane</keyword>
<dbReference type="EMBL" id="CP138592">
    <property type="protein sequence ID" value="WPH04616.1"/>
    <property type="molecule type" value="Genomic_DNA"/>
</dbReference>
<dbReference type="PANTHER" id="PTHR35859">
    <property type="entry name" value="NONSELECTIVE CATION CHANNEL PROTEIN"/>
    <property type="match status" value="1"/>
</dbReference>
<feature type="transmembrane region" description="Helical" evidence="3">
    <location>
        <begin position="250"/>
        <end position="270"/>
    </location>
</feature>
<feature type="domain" description="Calcium channel YVC1-like C-terminal transmembrane" evidence="4">
    <location>
        <begin position="259"/>
        <end position="548"/>
    </location>
</feature>
<gene>
    <name evidence="5" type="ORF">R9X50_00750800</name>
</gene>
<evidence type="ECO:0000256" key="3">
    <source>
        <dbReference type="SAM" id="Phobius"/>
    </source>
</evidence>
<protein>
    <recommendedName>
        <fullName evidence="4">Calcium channel YVC1-like C-terminal transmembrane domain-containing protein</fullName>
    </recommendedName>
</protein>
<feature type="transmembrane region" description="Helical" evidence="3">
    <location>
        <begin position="277"/>
        <end position="294"/>
    </location>
</feature>
<dbReference type="PANTHER" id="PTHR35859:SF5">
    <property type="entry name" value="ION TRANSPORT DOMAIN-CONTAINING PROTEIN"/>
    <property type="match status" value="1"/>
</dbReference>
<reference evidence="5 6" key="1">
    <citation type="submission" date="2023-11" db="EMBL/GenBank/DDBJ databases">
        <title>An acidophilic fungus is an integral part of prey digestion in a carnivorous sundew plant.</title>
        <authorList>
            <person name="Tsai I.J."/>
        </authorList>
    </citation>
    <scope>NUCLEOTIDE SEQUENCE [LARGE SCALE GENOMIC DNA]</scope>
    <source>
        <strain evidence="5">169a</strain>
    </source>
</reference>
<keyword evidence="1" id="KW-0175">Coiled coil</keyword>
<evidence type="ECO:0000313" key="6">
    <source>
        <dbReference type="Proteomes" id="UP001303373"/>
    </source>
</evidence>
<evidence type="ECO:0000256" key="2">
    <source>
        <dbReference type="SAM" id="MobiDB-lite"/>
    </source>
</evidence>
<dbReference type="Pfam" id="PF23317">
    <property type="entry name" value="YVC1_C"/>
    <property type="match status" value="1"/>
</dbReference>
<accession>A0AAQ3MCZ3</accession>
<organism evidence="5 6">
    <name type="scientific">Acrodontium crateriforme</name>
    <dbReference type="NCBI Taxonomy" id="150365"/>
    <lineage>
        <taxon>Eukaryota</taxon>
        <taxon>Fungi</taxon>
        <taxon>Dikarya</taxon>
        <taxon>Ascomycota</taxon>
        <taxon>Pezizomycotina</taxon>
        <taxon>Dothideomycetes</taxon>
        <taxon>Dothideomycetidae</taxon>
        <taxon>Mycosphaerellales</taxon>
        <taxon>Teratosphaeriaceae</taxon>
        <taxon>Acrodontium</taxon>
    </lineage>
</organism>
<evidence type="ECO:0000313" key="5">
    <source>
        <dbReference type="EMBL" id="WPH04616.1"/>
    </source>
</evidence>
<feature type="region of interest" description="Disordered" evidence="2">
    <location>
        <begin position="136"/>
        <end position="158"/>
    </location>
</feature>
<evidence type="ECO:0000259" key="4">
    <source>
        <dbReference type="Pfam" id="PF23317"/>
    </source>
</evidence>
<feature type="coiled-coil region" evidence="1">
    <location>
        <begin position="614"/>
        <end position="648"/>
    </location>
</feature>
<keyword evidence="3" id="KW-1133">Transmembrane helix</keyword>
<dbReference type="Proteomes" id="UP001303373">
    <property type="component" value="Chromosome 13"/>
</dbReference>